<protein>
    <submittedName>
        <fullName evidence="1">Uncharacterized protein</fullName>
    </submittedName>
</protein>
<sequence length="112" mass="13066">MADEFNTLVVTSFEIEREYRLKKIENVMIGVAIKKRPFIVVNVGNICSNMVGIDTFLYEEDLTLIESSQLGKYNLDSLMIANHAVLDHREEIEWALENIKERYLEELERGEK</sequence>
<dbReference type="RefSeq" id="WP_167838927.1">
    <property type="nucleotide sequence ID" value="NZ_CP047616.1"/>
</dbReference>
<proteinExistence type="predicted"/>
<reference evidence="1 2" key="1">
    <citation type="submission" date="2019-12" db="EMBL/GenBank/DDBJ databases">
        <title>Whole genome sequences of Lactococcus raffinolactis strains isolated from sewage.</title>
        <authorList>
            <person name="Ybazeta G."/>
            <person name="Ross M."/>
            <person name="Brabant-Kirwan D."/>
            <person name="Saleh M."/>
            <person name="Dillon J.A."/>
            <person name="Splinter K."/>
            <person name="Nokhbeh R."/>
        </authorList>
    </citation>
    <scope>NUCLEOTIDE SEQUENCE [LARGE SCALE GENOMIC DNA]</scope>
    <source>
        <strain evidence="1 2">Lr_19_5</strain>
    </source>
</reference>
<organism evidence="1 2">
    <name type="scientific">Pseudolactococcus raffinolactis</name>
    <dbReference type="NCBI Taxonomy" id="1366"/>
    <lineage>
        <taxon>Bacteria</taxon>
        <taxon>Bacillati</taxon>
        <taxon>Bacillota</taxon>
        <taxon>Bacilli</taxon>
        <taxon>Lactobacillales</taxon>
        <taxon>Streptococcaceae</taxon>
        <taxon>Pseudolactococcus</taxon>
    </lineage>
</organism>
<dbReference type="AlphaFoldDB" id="A0A6H0UDQ9"/>
<dbReference type="Proteomes" id="UP000501945">
    <property type="component" value="Chromosome"/>
</dbReference>
<dbReference type="EMBL" id="CP047616">
    <property type="protein sequence ID" value="QIW54320.1"/>
    <property type="molecule type" value="Genomic_DNA"/>
</dbReference>
<gene>
    <name evidence="1" type="ORF">GU336_09295</name>
</gene>
<evidence type="ECO:0000313" key="2">
    <source>
        <dbReference type="Proteomes" id="UP000501945"/>
    </source>
</evidence>
<evidence type="ECO:0000313" key="1">
    <source>
        <dbReference type="EMBL" id="QIW54320.1"/>
    </source>
</evidence>
<accession>A0A6H0UDQ9</accession>
<name>A0A6H0UDQ9_9LACT</name>